<protein>
    <submittedName>
        <fullName evidence="1">Uncharacterized protein</fullName>
    </submittedName>
</protein>
<gene>
    <name evidence="1" type="ORF">vB_SscM-1_168</name>
</gene>
<organism evidence="1 2">
    <name type="scientific">Staphylococcus phage vB_SscM-1</name>
    <dbReference type="NCBI Taxonomy" id="1868844"/>
    <lineage>
        <taxon>Viruses</taxon>
        <taxon>Duplodnaviria</taxon>
        <taxon>Heunggongvirae</taxon>
        <taxon>Uroviricota</taxon>
        <taxon>Caudoviricetes</taxon>
        <taxon>Herelleviridae</taxon>
        <taxon>Twortvirinae</taxon>
        <taxon>Sciuriunavirus</taxon>
        <taxon>Sciuriunavirus SscM1</taxon>
    </lineage>
</organism>
<dbReference type="Proteomes" id="UP000224459">
    <property type="component" value="Segment"/>
</dbReference>
<dbReference type="EMBL" id="KX171212">
    <property type="protein sequence ID" value="ANT44832.1"/>
    <property type="molecule type" value="Genomic_DNA"/>
</dbReference>
<name>A0A1X9I9Y4_9CAUD</name>
<keyword evidence="2" id="KW-1185">Reference proteome</keyword>
<accession>A0A1X9I9Y4</accession>
<evidence type="ECO:0000313" key="2">
    <source>
        <dbReference type="Proteomes" id="UP000224459"/>
    </source>
</evidence>
<reference evidence="2" key="1">
    <citation type="submission" date="2016-04" db="EMBL/GenBank/DDBJ databases">
        <authorList>
            <person name="Gasior T."/>
        </authorList>
    </citation>
    <scope>NUCLEOTIDE SEQUENCE [LARGE SCALE GENOMIC DNA]</scope>
</reference>
<proteinExistence type="predicted"/>
<evidence type="ECO:0000313" key="1">
    <source>
        <dbReference type="EMBL" id="ANT44832.1"/>
    </source>
</evidence>
<sequence length="112" mass="13028">MYITTNYEAPTRNIQINTNEKGKITNENVEFVKSVTLKRVRDDKACFVEPLPNYLPGRTSTSCVDTRYYKSSQFGEGVKFKILRVYTKDSNGDIVHTYMFSRELDEEKPVEE</sequence>